<evidence type="ECO:0000313" key="1">
    <source>
        <dbReference type="EMBL" id="MCT7374889.1"/>
    </source>
</evidence>
<keyword evidence="2" id="KW-1185">Reference proteome</keyword>
<protein>
    <submittedName>
        <fullName evidence="1">Uncharacterized protein</fullName>
    </submittedName>
</protein>
<reference evidence="1 2" key="1">
    <citation type="submission" date="2022-09" db="EMBL/GenBank/DDBJ databases">
        <title>Chelativorans salina sp. nov., a novel slightly halophilic bacterium isolated from a saline lake sediment enrichment.</title>
        <authorList>
            <person name="Gao L."/>
            <person name="Fang B.-Z."/>
            <person name="Li W.-J."/>
        </authorList>
    </citation>
    <scope>NUCLEOTIDE SEQUENCE [LARGE SCALE GENOMIC DNA]</scope>
    <source>
        <strain evidence="1 2">EGI FJ00035</strain>
    </source>
</reference>
<comment type="caution">
    <text evidence="1">The sequence shown here is derived from an EMBL/GenBank/DDBJ whole genome shotgun (WGS) entry which is preliminary data.</text>
</comment>
<sequence length="75" mass="8673">MRHLREDSIKSRLTDRAQLMLAVGKMMERGIPEELIPIHLARAFYVDMDELNAVLDAMRMAPEERPRQQALRAVA</sequence>
<dbReference type="EMBL" id="JAOCZP010000002">
    <property type="protein sequence ID" value="MCT7374889.1"/>
    <property type="molecule type" value="Genomic_DNA"/>
</dbReference>
<gene>
    <name evidence="1" type="ORF">N5A92_07540</name>
</gene>
<organism evidence="1 2">
    <name type="scientific">Chelativorans salis</name>
    <dbReference type="NCBI Taxonomy" id="2978478"/>
    <lineage>
        <taxon>Bacteria</taxon>
        <taxon>Pseudomonadati</taxon>
        <taxon>Pseudomonadota</taxon>
        <taxon>Alphaproteobacteria</taxon>
        <taxon>Hyphomicrobiales</taxon>
        <taxon>Phyllobacteriaceae</taxon>
        <taxon>Chelativorans</taxon>
    </lineage>
</organism>
<proteinExistence type="predicted"/>
<evidence type="ECO:0000313" key="2">
    <source>
        <dbReference type="Proteomes" id="UP001320831"/>
    </source>
</evidence>
<accession>A0ABT2LKJ1</accession>
<name>A0ABT2LKJ1_9HYPH</name>
<dbReference type="RefSeq" id="WP_260901446.1">
    <property type="nucleotide sequence ID" value="NZ_JAOCZP010000002.1"/>
</dbReference>
<dbReference type="Proteomes" id="UP001320831">
    <property type="component" value="Unassembled WGS sequence"/>
</dbReference>